<feature type="domain" description="SH3" evidence="4">
    <location>
        <begin position="419"/>
        <end position="476"/>
    </location>
</feature>
<accession>A0AA39I107</accession>
<comment type="caution">
    <text evidence="5">The sequence shown here is derived from an EMBL/GenBank/DDBJ whole genome shotgun (WGS) entry which is preliminary data.</text>
</comment>
<keyword evidence="6" id="KW-1185">Reference proteome</keyword>
<proteinExistence type="predicted"/>
<dbReference type="SUPFAM" id="SSF50044">
    <property type="entry name" value="SH3-domain"/>
    <property type="match status" value="3"/>
</dbReference>
<feature type="domain" description="SH3" evidence="4">
    <location>
        <begin position="345"/>
        <end position="404"/>
    </location>
</feature>
<evidence type="ECO:0000313" key="5">
    <source>
        <dbReference type="EMBL" id="KAK0415821.1"/>
    </source>
</evidence>
<dbReference type="PRINTS" id="PR00499">
    <property type="entry name" value="P67PHOX"/>
</dbReference>
<dbReference type="AlphaFoldDB" id="A0AA39I107"/>
<dbReference type="Pfam" id="PF14604">
    <property type="entry name" value="SH3_9"/>
    <property type="match status" value="1"/>
</dbReference>
<organism evidence="5 6">
    <name type="scientific">Steinernema hermaphroditum</name>
    <dbReference type="NCBI Taxonomy" id="289476"/>
    <lineage>
        <taxon>Eukaryota</taxon>
        <taxon>Metazoa</taxon>
        <taxon>Ecdysozoa</taxon>
        <taxon>Nematoda</taxon>
        <taxon>Chromadorea</taxon>
        <taxon>Rhabditida</taxon>
        <taxon>Tylenchina</taxon>
        <taxon>Panagrolaimomorpha</taxon>
        <taxon>Strongyloidoidea</taxon>
        <taxon>Steinernematidae</taxon>
        <taxon>Steinernema</taxon>
    </lineage>
</organism>
<dbReference type="SMART" id="SM00326">
    <property type="entry name" value="SH3"/>
    <property type="match status" value="3"/>
</dbReference>
<dbReference type="InterPro" id="IPR050384">
    <property type="entry name" value="Endophilin_SH3RF"/>
</dbReference>
<dbReference type="InterPro" id="IPR001452">
    <property type="entry name" value="SH3_domain"/>
</dbReference>
<reference evidence="5" key="1">
    <citation type="submission" date="2023-06" db="EMBL/GenBank/DDBJ databases">
        <title>Genomic analysis of the entomopathogenic nematode Steinernema hermaphroditum.</title>
        <authorList>
            <person name="Schwarz E.M."/>
            <person name="Heppert J.K."/>
            <person name="Baniya A."/>
            <person name="Schwartz H.T."/>
            <person name="Tan C.-H."/>
            <person name="Antoshechkin I."/>
            <person name="Sternberg P.W."/>
            <person name="Goodrich-Blair H."/>
            <person name="Dillman A.R."/>
        </authorList>
    </citation>
    <scope>NUCLEOTIDE SEQUENCE</scope>
    <source>
        <strain evidence="5">PS9179</strain>
        <tissue evidence="5">Whole animal</tissue>
    </source>
</reference>
<dbReference type="Pfam" id="PF00018">
    <property type="entry name" value="SH3_1"/>
    <property type="match status" value="2"/>
</dbReference>
<evidence type="ECO:0000256" key="2">
    <source>
        <dbReference type="PROSITE-ProRule" id="PRU00192"/>
    </source>
</evidence>
<dbReference type="PROSITE" id="PS50002">
    <property type="entry name" value="SH3"/>
    <property type="match status" value="3"/>
</dbReference>
<dbReference type="InterPro" id="IPR036028">
    <property type="entry name" value="SH3-like_dom_sf"/>
</dbReference>
<dbReference type="CDD" id="cd00174">
    <property type="entry name" value="SH3"/>
    <property type="match status" value="2"/>
</dbReference>
<dbReference type="PANTHER" id="PTHR14167:SF116">
    <property type="entry name" value="CAP, ISOFORM AC"/>
    <property type="match status" value="1"/>
</dbReference>
<feature type="region of interest" description="Disordered" evidence="3">
    <location>
        <begin position="215"/>
        <end position="238"/>
    </location>
</feature>
<dbReference type="PRINTS" id="PR00452">
    <property type="entry name" value="SH3DOMAIN"/>
</dbReference>
<evidence type="ECO:0000256" key="1">
    <source>
        <dbReference type="ARBA" id="ARBA00022443"/>
    </source>
</evidence>
<feature type="compositionally biased region" description="Pro residues" evidence="3">
    <location>
        <begin position="1"/>
        <end position="13"/>
    </location>
</feature>
<feature type="region of interest" description="Disordered" evidence="3">
    <location>
        <begin position="69"/>
        <end position="119"/>
    </location>
</feature>
<dbReference type="PANTHER" id="PTHR14167">
    <property type="entry name" value="SH3 DOMAIN-CONTAINING"/>
    <property type="match status" value="1"/>
</dbReference>
<gene>
    <name evidence="5" type="ORF">QR680_012139</name>
</gene>
<dbReference type="EMBL" id="JAUCMV010000002">
    <property type="protein sequence ID" value="KAK0415821.1"/>
    <property type="molecule type" value="Genomic_DNA"/>
</dbReference>
<keyword evidence="1 2" id="KW-0728">SH3 domain</keyword>
<dbReference type="Proteomes" id="UP001175271">
    <property type="component" value="Unassembled WGS sequence"/>
</dbReference>
<dbReference type="Gene3D" id="2.30.30.40">
    <property type="entry name" value="SH3 Domains"/>
    <property type="match status" value="3"/>
</dbReference>
<feature type="domain" description="SH3" evidence="4">
    <location>
        <begin position="252"/>
        <end position="313"/>
    </location>
</feature>
<sequence>MMDKSLPPPPLPPKSRNDSLGAQLPTYRERPKPAGGFAAAKSLFENSAVQNAVFSAAKNPAVRSAAVSAAQNPATRNAAISAARNPTVRNAAMSSMASQPPKPPLGPKPQFDSSVDSDIQQKKVASLVKELDHFYQKQTTPPRPTHTQTLYPTLPDESSFNSMPFIPTPTRTTSISTSQTFDNSLISSVRSSSVQPDYLSSSYSAQQELDDLFGNISSKKAPPVRPPPPKFSNSHSHPNLNTLGRNTASPNILEPHAIVKYPYKAAHKDELTCQPDDVVLLQREVDEQWVYAANTRSGQRGIVPVSFLNVKVPLVPENKSAGPGFSLGPLTTSFDGLSMSAPKKFSVRMAKALYDYDSPIQGDLQFFAGDLITVFEQIDAEWCKGEVRGRTGIFPVNFVEISNATTPLASPCLSSPGAIGLGTVTAAYDYSSGVSEDLTFQAGDVIEIVERINDEWIRGRIGAREGMVPLTFVAQN</sequence>
<dbReference type="GO" id="GO:0005737">
    <property type="term" value="C:cytoplasm"/>
    <property type="evidence" value="ECO:0007669"/>
    <property type="project" value="TreeGrafter"/>
</dbReference>
<evidence type="ECO:0000259" key="4">
    <source>
        <dbReference type="PROSITE" id="PS50002"/>
    </source>
</evidence>
<feature type="region of interest" description="Disordered" evidence="3">
    <location>
        <begin position="1"/>
        <end position="34"/>
    </location>
</feature>
<evidence type="ECO:0000256" key="3">
    <source>
        <dbReference type="SAM" id="MobiDB-lite"/>
    </source>
</evidence>
<name>A0AA39I107_9BILA</name>
<protein>
    <recommendedName>
        <fullName evidence="4">SH3 domain-containing protein</fullName>
    </recommendedName>
</protein>
<evidence type="ECO:0000313" key="6">
    <source>
        <dbReference type="Proteomes" id="UP001175271"/>
    </source>
</evidence>